<evidence type="ECO:0008006" key="2">
    <source>
        <dbReference type="Google" id="ProtNLM"/>
    </source>
</evidence>
<reference evidence="1" key="1">
    <citation type="submission" date="2019-08" db="EMBL/GenBank/DDBJ databases">
        <authorList>
            <person name="Kucharzyk K."/>
            <person name="Murdoch R.W."/>
            <person name="Higgins S."/>
            <person name="Loffler F."/>
        </authorList>
    </citation>
    <scope>NUCLEOTIDE SEQUENCE</scope>
</reference>
<organism evidence="1">
    <name type="scientific">bioreactor metagenome</name>
    <dbReference type="NCBI Taxonomy" id="1076179"/>
    <lineage>
        <taxon>unclassified sequences</taxon>
        <taxon>metagenomes</taxon>
        <taxon>ecological metagenomes</taxon>
    </lineage>
</organism>
<gene>
    <name evidence="1" type="ORF">SDC9_39415</name>
</gene>
<sequence length="289" mass="32721">MKQNKIAGIVRGNCYSPNHVGNDAAVFNETIRHLKLAGYEVTTYTEEDVLNREVLEPVIFTMARSKEVVEKLKEYENRGAVVVNSGYGISNCTREQMTRLLVDNNIPHPRSIITPTKDHHIAQRLKEEGMDNCWIKRGDFHAIHREDVTYVRHIEEAEGILSEYALRGIPNAVINEHLVGDLVKFYGVAGSDFFYWFYPFNMNHSKFGHEQINGKATGIAFSVEDMHAICERSAQVLKVKIYGGDCIISPEGEIRIIDFNDWPSFAPCRDQAAPHIARCIIESGKDLLA</sequence>
<dbReference type="AlphaFoldDB" id="A0A644VPH4"/>
<comment type="caution">
    <text evidence="1">The sequence shown here is derived from an EMBL/GenBank/DDBJ whole genome shotgun (WGS) entry which is preliminary data.</text>
</comment>
<protein>
    <recommendedName>
        <fullName evidence="2">ATP-grasp domain-containing protein</fullName>
    </recommendedName>
</protein>
<dbReference type="Gene3D" id="3.30.470.20">
    <property type="entry name" value="ATP-grasp fold, B domain"/>
    <property type="match status" value="1"/>
</dbReference>
<evidence type="ECO:0000313" key="1">
    <source>
        <dbReference type="EMBL" id="MPL93289.1"/>
    </source>
</evidence>
<accession>A0A644VPH4</accession>
<proteinExistence type="predicted"/>
<dbReference type="EMBL" id="VSSQ01000387">
    <property type="protein sequence ID" value="MPL93289.1"/>
    <property type="molecule type" value="Genomic_DNA"/>
</dbReference>
<name>A0A644VPH4_9ZZZZ</name>
<dbReference type="SUPFAM" id="SSF56059">
    <property type="entry name" value="Glutathione synthetase ATP-binding domain-like"/>
    <property type="match status" value="1"/>
</dbReference>